<name>A0A699K0C3_TANCI</name>
<feature type="domain" description="Retroviral polymerase SH3-like" evidence="3">
    <location>
        <begin position="153"/>
        <end position="190"/>
    </location>
</feature>
<dbReference type="InterPro" id="IPR043502">
    <property type="entry name" value="DNA/RNA_pol_sf"/>
</dbReference>
<dbReference type="PANTHER" id="PTHR43383">
    <property type="entry name" value="NODULIN 6"/>
    <property type="match status" value="1"/>
</dbReference>
<feature type="region of interest" description="Disordered" evidence="1">
    <location>
        <begin position="81"/>
        <end position="116"/>
    </location>
</feature>
<dbReference type="AlphaFoldDB" id="A0A699K0C3"/>
<gene>
    <name evidence="4" type="ORF">Tci_637195</name>
</gene>
<sequence length="420" mass="47598">KEDIQTYTKIRSKQKLFQFLNGLDRKFELIKREILRVDPLPTAEDAYATVHKEAAHQIILGVTNNETHGIATGLIAEETDGMASNKGAKKDKPSTSPTANTRKSTKNSNDRRSEGGFEGVAAVVEEEGEESFSVKGRDGLLDVALKEMDYTMLMRYGVNKKGYRCYSPKTHRLFTSMNFDFLETQYYYSPQHSGQGEKQGNPLSWLSYTSAATIGNEIQNHSTTSAEAPNISATPKYPVPDMMSEALKSEKWKNAMDDEMKALKKNKTWDQCALPQGKKPVGCQWIFTLKYKPDGTVKLAKMDTIRVMLSVASNQGWSLHQFDVKNSFLHGELKEEVYMEAPPGFSEHFKPGEACRLKKYLYGLKQSPKAWFERFTLAIKMYGLKESNLDHTLFLKNRKNRVTCLIIYVDDMVITGNDEE</sequence>
<dbReference type="InterPro" id="IPR057670">
    <property type="entry name" value="SH3_retrovirus"/>
</dbReference>
<protein>
    <submittedName>
        <fullName evidence="4">Putative ribonuclease H-like domain-containing protein</fullName>
    </submittedName>
</protein>
<evidence type="ECO:0000256" key="1">
    <source>
        <dbReference type="SAM" id="MobiDB-lite"/>
    </source>
</evidence>
<accession>A0A699K0C3</accession>
<dbReference type="EMBL" id="BKCJ010462365">
    <property type="protein sequence ID" value="GFA65223.1"/>
    <property type="molecule type" value="Genomic_DNA"/>
</dbReference>
<dbReference type="Pfam" id="PF07727">
    <property type="entry name" value="RVT_2"/>
    <property type="match status" value="1"/>
</dbReference>
<evidence type="ECO:0000259" key="3">
    <source>
        <dbReference type="Pfam" id="PF25597"/>
    </source>
</evidence>
<organism evidence="4">
    <name type="scientific">Tanacetum cinerariifolium</name>
    <name type="common">Dalmatian daisy</name>
    <name type="synonym">Chrysanthemum cinerariifolium</name>
    <dbReference type="NCBI Taxonomy" id="118510"/>
    <lineage>
        <taxon>Eukaryota</taxon>
        <taxon>Viridiplantae</taxon>
        <taxon>Streptophyta</taxon>
        <taxon>Embryophyta</taxon>
        <taxon>Tracheophyta</taxon>
        <taxon>Spermatophyta</taxon>
        <taxon>Magnoliopsida</taxon>
        <taxon>eudicotyledons</taxon>
        <taxon>Gunneridae</taxon>
        <taxon>Pentapetalae</taxon>
        <taxon>asterids</taxon>
        <taxon>campanulids</taxon>
        <taxon>Asterales</taxon>
        <taxon>Asteraceae</taxon>
        <taxon>Asteroideae</taxon>
        <taxon>Anthemideae</taxon>
        <taxon>Anthemidinae</taxon>
        <taxon>Tanacetum</taxon>
    </lineage>
</organism>
<evidence type="ECO:0000259" key="2">
    <source>
        <dbReference type="Pfam" id="PF07727"/>
    </source>
</evidence>
<dbReference type="Pfam" id="PF25597">
    <property type="entry name" value="SH3_retrovirus"/>
    <property type="match status" value="1"/>
</dbReference>
<dbReference type="SUPFAM" id="SSF56672">
    <property type="entry name" value="DNA/RNA polymerases"/>
    <property type="match status" value="1"/>
</dbReference>
<evidence type="ECO:0000313" key="4">
    <source>
        <dbReference type="EMBL" id="GFA65223.1"/>
    </source>
</evidence>
<feature type="non-terminal residue" evidence="4">
    <location>
        <position position="420"/>
    </location>
</feature>
<feature type="non-terminal residue" evidence="4">
    <location>
        <position position="1"/>
    </location>
</feature>
<dbReference type="InterPro" id="IPR013103">
    <property type="entry name" value="RVT_2"/>
</dbReference>
<proteinExistence type="predicted"/>
<comment type="caution">
    <text evidence="4">The sequence shown here is derived from an EMBL/GenBank/DDBJ whole genome shotgun (WGS) entry which is preliminary data.</text>
</comment>
<dbReference type="PANTHER" id="PTHR43383:SF2">
    <property type="entry name" value="AMIDOHYDROLASE 2 FAMILY PROTEIN"/>
    <property type="match status" value="1"/>
</dbReference>
<feature type="domain" description="Reverse transcriptase Ty1/copia-type" evidence="2">
    <location>
        <begin position="299"/>
        <end position="418"/>
    </location>
</feature>
<reference evidence="4" key="1">
    <citation type="journal article" date="2019" name="Sci. Rep.">
        <title>Draft genome of Tanacetum cinerariifolium, the natural source of mosquito coil.</title>
        <authorList>
            <person name="Yamashiro T."/>
            <person name="Shiraishi A."/>
            <person name="Satake H."/>
            <person name="Nakayama K."/>
        </authorList>
    </citation>
    <scope>NUCLEOTIDE SEQUENCE</scope>
</reference>